<feature type="signal peptide" evidence="3">
    <location>
        <begin position="1"/>
        <end position="29"/>
    </location>
</feature>
<proteinExistence type="predicted"/>
<keyword evidence="3" id="KW-0732">Signal</keyword>
<dbReference type="Proteomes" id="UP000305067">
    <property type="component" value="Unassembled WGS sequence"/>
</dbReference>
<evidence type="ECO:0000313" key="4">
    <source>
        <dbReference type="EMBL" id="TFK98648.1"/>
    </source>
</evidence>
<sequence>MRLLPLFLLGHSSPWLLFQSLQLALPARSSTSLPSRSLQLSLLLRRCPCNSFDLLIAHSSTSLPLRSFQLWPHVQVFRSLVYRKTPQMPATAPRAIASLSLSSMSASALQERASQLDQEFSAAFGGLAETVSDEFTNMVNAQNENDFQNSEREVLNLVVDSFPEEEDEKLISCIVTRATTNLALAVIANLVIPRSKMRGTVGADPRYTKIEADNLEAFADALYSEPGGEERLTEWVRQVFPVAITFLYHDRKAEIEEKRNQRRIDQLAGTRCTTKNRKGRSSPTSHNVANKSRKRERSNSLRLITEQRKVSKRARCRSTMKSNMHGGLPKSPVSTECIVLVTPQVLQGRPGRSSRRTPTPLDGNIVELSRSHPFHPHQLQTGQGVHPSTMSQSSFRLVFAARFQPFPVLLLPLFLICPISIHVILVRFLAFALLNPSDPTSSNTIHCSHGEIVAHDRNFALLSCARTSYLLYASSL</sequence>
<name>A0A5C3QES0_9AGAR</name>
<evidence type="ECO:0008006" key="6">
    <source>
        <dbReference type="Google" id="ProtNLM"/>
    </source>
</evidence>
<feature type="region of interest" description="Disordered" evidence="1">
    <location>
        <begin position="266"/>
        <end position="328"/>
    </location>
</feature>
<feature type="chain" id="PRO_5023145911" description="CUE domain-containing protein" evidence="3">
    <location>
        <begin position="30"/>
        <end position="476"/>
    </location>
</feature>
<organism evidence="4 5">
    <name type="scientific">Pterulicium gracile</name>
    <dbReference type="NCBI Taxonomy" id="1884261"/>
    <lineage>
        <taxon>Eukaryota</taxon>
        <taxon>Fungi</taxon>
        <taxon>Dikarya</taxon>
        <taxon>Basidiomycota</taxon>
        <taxon>Agaricomycotina</taxon>
        <taxon>Agaricomycetes</taxon>
        <taxon>Agaricomycetidae</taxon>
        <taxon>Agaricales</taxon>
        <taxon>Pleurotineae</taxon>
        <taxon>Pterulaceae</taxon>
        <taxon>Pterulicium</taxon>
    </lineage>
</organism>
<evidence type="ECO:0000256" key="1">
    <source>
        <dbReference type="SAM" id="MobiDB-lite"/>
    </source>
</evidence>
<feature type="transmembrane region" description="Helical" evidence="2">
    <location>
        <begin position="409"/>
        <end position="434"/>
    </location>
</feature>
<accession>A0A5C3QES0</accession>
<keyword evidence="5" id="KW-1185">Reference proteome</keyword>
<dbReference type="AlphaFoldDB" id="A0A5C3QES0"/>
<reference evidence="4 5" key="1">
    <citation type="journal article" date="2019" name="Nat. Ecol. Evol.">
        <title>Megaphylogeny resolves global patterns of mushroom evolution.</title>
        <authorList>
            <person name="Varga T."/>
            <person name="Krizsan K."/>
            <person name="Foldi C."/>
            <person name="Dima B."/>
            <person name="Sanchez-Garcia M."/>
            <person name="Sanchez-Ramirez S."/>
            <person name="Szollosi G.J."/>
            <person name="Szarkandi J.G."/>
            <person name="Papp V."/>
            <person name="Albert L."/>
            <person name="Andreopoulos W."/>
            <person name="Angelini C."/>
            <person name="Antonin V."/>
            <person name="Barry K.W."/>
            <person name="Bougher N.L."/>
            <person name="Buchanan P."/>
            <person name="Buyck B."/>
            <person name="Bense V."/>
            <person name="Catcheside P."/>
            <person name="Chovatia M."/>
            <person name="Cooper J."/>
            <person name="Damon W."/>
            <person name="Desjardin D."/>
            <person name="Finy P."/>
            <person name="Geml J."/>
            <person name="Haridas S."/>
            <person name="Hughes K."/>
            <person name="Justo A."/>
            <person name="Karasinski D."/>
            <person name="Kautmanova I."/>
            <person name="Kiss B."/>
            <person name="Kocsube S."/>
            <person name="Kotiranta H."/>
            <person name="LaButti K.M."/>
            <person name="Lechner B.E."/>
            <person name="Liimatainen K."/>
            <person name="Lipzen A."/>
            <person name="Lukacs Z."/>
            <person name="Mihaltcheva S."/>
            <person name="Morgado L.N."/>
            <person name="Niskanen T."/>
            <person name="Noordeloos M.E."/>
            <person name="Ohm R.A."/>
            <person name="Ortiz-Santana B."/>
            <person name="Ovrebo C."/>
            <person name="Racz N."/>
            <person name="Riley R."/>
            <person name="Savchenko A."/>
            <person name="Shiryaev A."/>
            <person name="Soop K."/>
            <person name="Spirin V."/>
            <person name="Szebenyi C."/>
            <person name="Tomsovsky M."/>
            <person name="Tulloss R.E."/>
            <person name="Uehling J."/>
            <person name="Grigoriev I.V."/>
            <person name="Vagvolgyi C."/>
            <person name="Papp T."/>
            <person name="Martin F.M."/>
            <person name="Miettinen O."/>
            <person name="Hibbett D.S."/>
            <person name="Nagy L.G."/>
        </authorList>
    </citation>
    <scope>NUCLEOTIDE SEQUENCE [LARGE SCALE GENOMIC DNA]</scope>
    <source>
        <strain evidence="4 5">CBS 309.79</strain>
    </source>
</reference>
<keyword evidence="2" id="KW-1133">Transmembrane helix</keyword>
<gene>
    <name evidence="4" type="ORF">BDV98DRAFT_572495</name>
</gene>
<dbReference type="EMBL" id="ML178838">
    <property type="protein sequence ID" value="TFK98648.1"/>
    <property type="molecule type" value="Genomic_DNA"/>
</dbReference>
<keyword evidence="2" id="KW-0472">Membrane</keyword>
<feature type="compositionally biased region" description="Polar residues" evidence="1">
    <location>
        <begin position="281"/>
        <end position="290"/>
    </location>
</feature>
<evidence type="ECO:0000256" key="3">
    <source>
        <dbReference type="SAM" id="SignalP"/>
    </source>
</evidence>
<keyword evidence="2" id="KW-0812">Transmembrane</keyword>
<evidence type="ECO:0000256" key="2">
    <source>
        <dbReference type="SAM" id="Phobius"/>
    </source>
</evidence>
<protein>
    <recommendedName>
        <fullName evidence="6">CUE domain-containing protein</fullName>
    </recommendedName>
</protein>
<evidence type="ECO:0000313" key="5">
    <source>
        <dbReference type="Proteomes" id="UP000305067"/>
    </source>
</evidence>